<feature type="chain" id="PRO_5039950618" description="DUF4374 domain-containing protein" evidence="1">
    <location>
        <begin position="25"/>
        <end position="434"/>
    </location>
</feature>
<dbReference type="Proteomes" id="UP001056426">
    <property type="component" value="Chromosome"/>
</dbReference>
<evidence type="ECO:0000256" key="1">
    <source>
        <dbReference type="SAM" id="SignalP"/>
    </source>
</evidence>
<dbReference type="RefSeq" id="WP_250724268.1">
    <property type="nucleotide sequence ID" value="NZ_CP098400.1"/>
</dbReference>
<dbReference type="EMBL" id="CP098400">
    <property type="protein sequence ID" value="URW80148.1"/>
    <property type="molecule type" value="Genomic_DNA"/>
</dbReference>
<protein>
    <recommendedName>
        <fullName evidence="4">DUF4374 domain-containing protein</fullName>
    </recommendedName>
</protein>
<name>A0A9J6ZQD4_9BACT</name>
<reference evidence="2" key="1">
    <citation type="submission" date="2022-05" db="EMBL/GenBank/DDBJ databases">
        <authorList>
            <person name="Sun X."/>
        </authorList>
    </citation>
    <scope>NUCLEOTIDE SEQUENCE</scope>
    <source>
        <strain evidence="2">Ai-910</strain>
    </source>
</reference>
<reference evidence="2" key="2">
    <citation type="submission" date="2022-06" db="EMBL/GenBank/DDBJ databases">
        <title>Xiashengella guii gen. nov. sp. nov., a bacterium isolated form anaerobic digestion tank.</title>
        <authorList>
            <person name="Huang H."/>
        </authorList>
    </citation>
    <scope>NUCLEOTIDE SEQUENCE</scope>
    <source>
        <strain evidence="2">Ai-910</strain>
    </source>
</reference>
<keyword evidence="1" id="KW-0732">Signal</keyword>
<proteinExistence type="predicted"/>
<evidence type="ECO:0000313" key="3">
    <source>
        <dbReference type="Proteomes" id="UP001056426"/>
    </source>
</evidence>
<dbReference type="PROSITE" id="PS51257">
    <property type="entry name" value="PROKAR_LIPOPROTEIN"/>
    <property type="match status" value="1"/>
</dbReference>
<organism evidence="2 3">
    <name type="scientific">Xiashengella succiniciproducens</name>
    <dbReference type="NCBI Taxonomy" id="2949635"/>
    <lineage>
        <taxon>Bacteria</taxon>
        <taxon>Pseudomonadati</taxon>
        <taxon>Bacteroidota</taxon>
        <taxon>Bacteroidia</taxon>
        <taxon>Marinilabiliales</taxon>
        <taxon>Marinilabiliaceae</taxon>
        <taxon>Xiashengella</taxon>
    </lineage>
</organism>
<dbReference type="KEGG" id="alkq:M9189_02075"/>
<evidence type="ECO:0008006" key="4">
    <source>
        <dbReference type="Google" id="ProtNLM"/>
    </source>
</evidence>
<accession>A0A9J6ZQD4</accession>
<evidence type="ECO:0000313" key="2">
    <source>
        <dbReference type="EMBL" id="URW80148.1"/>
    </source>
</evidence>
<sequence>MRTANIKSVFAMGAIALAMLSACSEDDNDPKGGNPAVENDFHIAFASGTGANSATYVQGVSDLSTGVINSTTGFELESSRTARIFASADGSYLYSLNYTVGTVEKLQYLGGDRYTRVARIDASVPLGVKALRFSHLNDQLASLHYINATPLYDEVDETAYLRHKMVLSIGLLDLEKMRMVDGYKASLEVELDEELAAQGYFISRIDAPVLSGSKLYYGAAVRKWDATKGEAADVNKTFTLVLDYPTLSNPKIIAADDDFGATNGYRTSTQYVDEEGDILQLTSGNEEVHILKIRNGEYVEYDFDLSEKLGKPANSNGWFYAGNGIGYVPYEDLSKDKVQVGVNPQGEPTYSAMWKLARVDLVNGTVVDLNVPDNLWLTQYQASAVRDGIFYIALSPIGVDGNIYMFDVDSESPDGQTGARLAGTGADQYYIGIY</sequence>
<keyword evidence="3" id="KW-1185">Reference proteome</keyword>
<gene>
    <name evidence="2" type="ORF">M9189_02075</name>
</gene>
<feature type="signal peptide" evidence="1">
    <location>
        <begin position="1"/>
        <end position="24"/>
    </location>
</feature>
<dbReference type="AlphaFoldDB" id="A0A9J6ZQD4"/>